<keyword evidence="3" id="KW-0808">Transferase</keyword>
<dbReference type="GO" id="GO:0005739">
    <property type="term" value="C:mitochondrion"/>
    <property type="evidence" value="ECO:0007669"/>
    <property type="project" value="TreeGrafter"/>
</dbReference>
<dbReference type="InterPro" id="IPR029063">
    <property type="entry name" value="SAM-dependent_MTases_sf"/>
</dbReference>
<organism evidence="6 7">
    <name type="scientific">Triparma columacea</name>
    <dbReference type="NCBI Taxonomy" id="722753"/>
    <lineage>
        <taxon>Eukaryota</taxon>
        <taxon>Sar</taxon>
        <taxon>Stramenopiles</taxon>
        <taxon>Ochrophyta</taxon>
        <taxon>Bolidophyceae</taxon>
        <taxon>Parmales</taxon>
        <taxon>Triparmaceae</taxon>
        <taxon>Triparma</taxon>
    </lineage>
</organism>
<evidence type="ECO:0008006" key="8">
    <source>
        <dbReference type="Google" id="ProtNLM"/>
    </source>
</evidence>
<comment type="caution">
    <text evidence="6">The sequence shown here is derived from an EMBL/GenBank/DDBJ whole genome shotgun (WGS) entry which is preliminary data.</text>
</comment>
<dbReference type="PANTHER" id="PTHR13610:SF11">
    <property type="entry name" value="METHYLTRANSFERASE DOMAIN-CONTAINING PROTEIN"/>
    <property type="match status" value="1"/>
</dbReference>
<dbReference type="PANTHER" id="PTHR13610">
    <property type="entry name" value="METHYLTRANSFERASE DOMAIN-CONTAINING PROTEIN"/>
    <property type="match status" value="1"/>
</dbReference>
<proteinExistence type="inferred from homology"/>
<keyword evidence="4" id="KW-0949">S-adenosyl-L-methionine</keyword>
<evidence type="ECO:0000256" key="1">
    <source>
        <dbReference type="ARBA" id="ARBA00010633"/>
    </source>
</evidence>
<reference evidence="7" key="1">
    <citation type="journal article" date="2023" name="Commun. Biol.">
        <title>Genome analysis of Parmales, the sister group of diatoms, reveals the evolutionary specialization of diatoms from phago-mixotrophs to photoautotrophs.</title>
        <authorList>
            <person name="Ban H."/>
            <person name="Sato S."/>
            <person name="Yoshikawa S."/>
            <person name="Yamada K."/>
            <person name="Nakamura Y."/>
            <person name="Ichinomiya M."/>
            <person name="Sato N."/>
            <person name="Blanc-Mathieu R."/>
            <person name="Endo H."/>
            <person name="Kuwata A."/>
            <person name="Ogata H."/>
        </authorList>
    </citation>
    <scope>NUCLEOTIDE SEQUENCE [LARGE SCALE GENOMIC DNA]</scope>
</reference>
<evidence type="ECO:0000256" key="5">
    <source>
        <dbReference type="SAM" id="MobiDB-lite"/>
    </source>
</evidence>
<feature type="compositionally biased region" description="Acidic residues" evidence="5">
    <location>
        <begin position="12"/>
        <end position="21"/>
    </location>
</feature>
<protein>
    <recommendedName>
        <fullName evidence="8">Methyltransferase domain-containing protein</fullName>
    </recommendedName>
</protein>
<dbReference type="InterPro" id="IPR026170">
    <property type="entry name" value="FAM173A/B"/>
</dbReference>
<dbReference type="Gene3D" id="3.40.50.150">
    <property type="entry name" value="Vaccinia Virus protein VP39"/>
    <property type="match status" value="1"/>
</dbReference>
<dbReference type="CDD" id="cd02440">
    <property type="entry name" value="AdoMet_MTases"/>
    <property type="match status" value="1"/>
</dbReference>
<keyword evidence="2" id="KW-0489">Methyltransferase</keyword>
<dbReference type="GO" id="GO:0016279">
    <property type="term" value="F:protein-lysine N-methyltransferase activity"/>
    <property type="evidence" value="ECO:0007669"/>
    <property type="project" value="InterPro"/>
</dbReference>
<keyword evidence="7" id="KW-1185">Reference proteome</keyword>
<sequence>MYGYNDIKSSADDAEASDDDNPLQAGMYLDIEGEASLAPCCGCELSVIEDIMKLCWLHVEWEFVLRERQVDEVGGEVKIERWRRRRGGGDGGESYEFEVDGNDDSVIISSGAPSTASAKDEIMLDLGCGDGRLCFGSIKRGFSKSVGVELEADVCARFRELIGEAVTAGKISPDSVRCIEGDLRDVNVENPVSDWEGTTCVTAYLLPEGLAIIEEPLREWLMADDGLKRLRRRVVCNTWGFKGWVPVRKVVLEEMNGTPLLLYDKSSVLK</sequence>
<name>A0A9W7FZS6_9STRA</name>
<evidence type="ECO:0000256" key="4">
    <source>
        <dbReference type="ARBA" id="ARBA00022691"/>
    </source>
</evidence>
<evidence type="ECO:0000256" key="3">
    <source>
        <dbReference type="ARBA" id="ARBA00022679"/>
    </source>
</evidence>
<evidence type="ECO:0000313" key="6">
    <source>
        <dbReference type="EMBL" id="GMI29815.1"/>
    </source>
</evidence>
<dbReference type="GO" id="GO:0032259">
    <property type="term" value="P:methylation"/>
    <property type="evidence" value="ECO:0007669"/>
    <property type="project" value="UniProtKB-KW"/>
</dbReference>
<feature type="region of interest" description="Disordered" evidence="5">
    <location>
        <begin position="1"/>
        <end position="21"/>
    </location>
</feature>
<dbReference type="Proteomes" id="UP001165065">
    <property type="component" value="Unassembled WGS sequence"/>
</dbReference>
<dbReference type="SUPFAM" id="SSF53335">
    <property type="entry name" value="S-adenosyl-L-methionine-dependent methyltransferases"/>
    <property type="match status" value="1"/>
</dbReference>
<evidence type="ECO:0000313" key="7">
    <source>
        <dbReference type="Proteomes" id="UP001165065"/>
    </source>
</evidence>
<evidence type="ECO:0000256" key="2">
    <source>
        <dbReference type="ARBA" id="ARBA00022603"/>
    </source>
</evidence>
<comment type="similarity">
    <text evidence="1">Belongs to the ANT/ATPSC lysine N-methyltransferase family.</text>
</comment>
<accession>A0A9W7FZS6</accession>
<gene>
    <name evidence="6" type="ORF">TrCOL_g6148</name>
</gene>
<dbReference type="GO" id="GO:1905706">
    <property type="term" value="P:regulation of mitochondrial ATP synthesis coupled proton transport"/>
    <property type="evidence" value="ECO:0007669"/>
    <property type="project" value="TreeGrafter"/>
</dbReference>
<dbReference type="OrthoDB" id="66144at2759"/>
<dbReference type="EMBL" id="BRYA01000688">
    <property type="protein sequence ID" value="GMI29815.1"/>
    <property type="molecule type" value="Genomic_DNA"/>
</dbReference>
<dbReference type="AlphaFoldDB" id="A0A9W7FZS6"/>